<organism evidence="4 5">
    <name type="scientific">Gracilibacillus dipsosauri</name>
    <dbReference type="NCBI Taxonomy" id="178340"/>
    <lineage>
        <taxon>Bacteria</taxon>
        <taxon>Bacillati</taxon>
        <taxon>Bacillota</taxon>
        <taxon>Bacilli</taxon>
        <taxon>Bacillales</taxon>
        <taxon>Bacillaceae</taxon>
        <taxon>Gracilibacillus</taxon>
    </lineage>
</organism>
<feature type="domain" description="Helix-turn-helix type 11" evidence="3">
    <location>
        <begin position="10"/>
        <end position="62"/>
    </location>
</feature>
<evidence type="ECO:0000256" key="1">
    <source>
        <dbReference type="PIRSR" id="PIRSR037847-1"/>
    </source>
</evidence>
<dbReference type="PANTHER" id="PTHR40068:SF1">
    <property type="entry name" value="TRANSCRIPTION REPRESSOR NIAR-RELATED"/>
    <property type="match status" value="1"/>
</dbReference>
<dbReference type="EMBL" id="QGTD01000008">
    <property type="protein sequence ID" value="PWU68354.1"/>
    <property type="molecule type" value="Genomic_DNA"/>
</dbReference>
<dbReference type="Pfam" id="PF02829">
    <property type="entry name" value="3H"/>
    <property type="match status" value="1"/>
</dbReference>
<keyword evidence="1" id="KW-0479">Metal-binding</keyword>
<dbReference type="Pfam" id="PF08279">
    <property type="entry name" value="HTH_11"/>
    <property type="match status" value="1"/>
</dbReference>
<feature type="binding site" evidence="1">
    <location>
        <position position="82"/>
    </location>
    <ligand>
        <name>Ni(2+)</name>
        <dbReference type="ChEBI" id="CHEBI:49786"/>
    </ligand>
</feature>
<dbReference type="RefSeq" id="WP_109984061.1">
    <property type="nucleotide sequence ID" value="NZ_JAJUIE010000040.1"/>
</dbReference>
<dbReference type="Gene3D" id="1.10.10.10">
    <property type="entry name" value="Winged helix-like DNA-binding domain superfamily/Winged helix DNA-binding domain"/>
    <property type="match status" value="1"/>
</dbReference>
<dbReference type="SUPFAM" id="SSF75500">
    <property type="entry name" value="Putative transcriptional regulator TM1602, C-terminal domain"/>
    <property type="match status" value="1"/>
</dbReference>
<evidence type="ECO:0000259" key="2">
    <source>
        <dbReference type="Pfam" id="PF02829"/>
    </source>
</evidence>
<accession>A0A317KZ39</accession>
<feature type="binding site" evidence="1">
    <location>
        <position position="151"/>
    </location>
    <ligand>
        <name>Ni(2+)</name>
        <dbReference type="ChEBI" id="CHEBI:49786"/>
    </ligand>
</feature>
<dbReference type="SUPFAM" id="SSF46785">
    <property type="entry name" value="Winged helix' DNA-binding domain"/>
    <property type="match status" value="1"/>
</dbReference>
<keyword evidence="1" id="KW-0533">Nickel</keyword>
<reference evidence="4 5" key="1">
    <citation type="submission" date="2018-05" db="EMBL/GenBank/DDBJ databases">
        <title>Genomic analysis of Gracilibacillus dipsosauri DD1 reveals novel features of a salt-tolerant amylase.</title>
        <authorList>
            <person name="Deutch C.E."/>
            <person name="Yang S."/>
        </authorList>
    </citation>
    <scope>NUCLEOTIDE SEQUENCE [LARGE SCALE GENOMIC DNA]</scope>
    <source>
        <strain evidence="4 5">DD1</strain>
    </source>
</reference>
<dbReference type="InterPro" id="IPR013196">
    <property type="entry name" value="HTH_11"/>
</dbReference>
<dbReference type="AlphaFoldDB" id="A0A317KZ39"/>
<dbReference type="InterPro" id="IPR036390">
    <property type="entry name" value="WH_DNA-bd_sf"/>
</dbReference>
<dbReference type="InterPro" id="IPR004173">
    <property type="entry name" value="3H_domain"/>
</dbReference>
<protein>
    <submittedName>
        <fullName evidence="4">Transcription repressor NadR</fullName>
    </submittedName>
</protein>
<feature type="domain" description="3H" evidence="2">
    <location>
        <begin position="78"/>
        <end position="173"/>
    </location>
</feature>
<dbReference type="Gene3D" id="3.30.1340.20">
    <property type="entry name" value="3H domain"/>
    <property type="match status" value="1"/>
</dbReference>
<evidence type="ECO:0000313" key="5">
    <source>
        <dbReference type="Proteomes" id="UP000245624"/>
    </source>
</evidence>
<dbReference type="InterPro" id="IPR026043">
    <property type="entry name" value="NadR"/>
</dbReference>
<evidence type="ECO:0000313" key="4">
    <source>
        <dbReference type="EMBL" id="PWU68354.1"/>
    </source>
</evidence>
<name>A0A317KZ39_9BACI</name>
<dbReference type="InterPro" id="IPR036388">
    <property type="entry name" value="WH-like_DNA-bd_sf"/>
</dbReference>
<gene>
    <name evidence="4" type="ORF">DLJ74_07845</name>
</gene>
<proteinExistence type="predicted"/>
<feature type="binding site" evidence="1">
    <location>
        <position position="149"/>
    </location>
    <ligand>
        <name>Ni(2+)</name>
        <dbReference type="ChEBI" id="CHEBI:49786"/>
    </ligand>
</feature>
<comment type="caution">
    <text evidence="4">The sequence shown here is derived from an EMBL/GenBank/DDBJ whole genome shotgun (WGS) entry which is preliminary data.</text>
</comment>
<evidence type="ECO:0000259" key="3">
    <source>
        <dbReference type="Pfam" id="PF08279"/>
    </source>
</evidence>
<keyword evidence="5" id="KW-1185">Reference proteome</keyword>
<sequence length="176" mass="20103">MSKKLIGEDRRKQILQWLRQADRPTTGSALADRANVSRQVIVQDITLLKAQNHPIMATSNGYLYVQAQDNRNRTEKVIACNHRPDQTRDELYTIVDHGAMVKNVVIEHPIYGDLEASLMISNRAEVDQFIEKIAEKKAPYLLELTDGVHNHTITADQEWKLEGAYQALKEKGYIVH</sequence>
<dbReference type="GO" id="GO:0046872">
    <property type="term" value="F:metal ion binding"/>
    <property type="evidence" value="ECO:0007669"/>
    <property type="project" value="UniProtKB-KW"/>
</dbReference>
<dbReference type="PIRSF" id="PIRSF037847">
    <property type="entry name" value="NiaR"/>
    <property type="match status" value="1"/>
</dbReference>
<dbReference type="Proteomes" id="UP000245624">
    <property type="component" value="Unassembled WGS sequence"/>
</dbReference>
<dbReference type="PANTHER" id="PTHR40068">
    <property type="entry name" value="TRANSCRIPTION REPRESSOR NIAR-RELATED"/>
    <property type="match status" value="1"/>
</dbReference>
<dbReference type="InterPro" id="IPR035922">
    <property type="entry name" value="3H_dom_sf"/>
</dbReference>
<feature type="binding site" evidence="1">
    <location>
        <position position="90"/>
    </location>
    <ligand>
        <name>Ni(2+)</name>
        <dbReference type="ChEBI" id="CHEBI:49786"/>
    </ligand>
</feature>
<dbReference type="OrthoDB" id="9792661at2"/>